<feature type="transmembrane region" description="Helical" evidence="1">
    <location>
        <begin position="83"/>
        <end position="105"/>
    </location>
</feature>
<keyword evidence="1" id="KW-0472">Membrane</keyword>
<keyword evidence="3" id="KW-1185">Reference proteome</keyword>
<accession>A0A392QE32</accession>
<evidence type="ECO:0000256" key="1">
    <source>
        <dbReference type="SAM" id="Phobius"/>
    </source>
</evidence>
<dbReference type="Pfam" id="PF08284">
    <property type="entry name" value="RVP_2"/>
    <property type="match status" value="1"/>
</dbReference>
<feature type="non-terminal residue" evidence="2">
    <location>
        <position position="1"/>
    </location>
</feature>
<dbReference type="InterPro" id="IPR021109">
    <property type="entry name" value="Peptidase_aspartic_dom_sf"/>
</dbReference>
<dbReference type="Proteomes" id="UP000265520">
    <property type="component" value="Unassembled WGS sequence"/>
</dbReference>
<sequence>TTALGLSITPTTAKSIKLGDGHRVLSNGVCKGVHMQMGELETVIDALVLELGGMDMVLGVAWLSTLGKCFKTAYSYHLRGVRYIRLSFILTMVPSMFGHTVILIIKKRKLRDKWLNY</sequence>
<dbReference type="AlphaFoldDB" id="A0A392QE32"/>
<comment type="caution">
    <text evidence="2">The sequence shown here is derived from an EMBL/GenBank/DDBJ whole genome shotgun (WGS) entry which is preliminary data.</text>
</comment>
<reference evidence="2 3" key="1">
    <citation type="journal article" date="2018" name="Front. Plant Sci.">
        <title>Red Clover (Trifolium pratense) and Zigzag Clover (T. medium) - A Picture of Genomic Similarities and Differences.</title>
        <authorList>
            <person name="Dluhosova J."/>
            <person name="Istvanek J."/>
            <person name="Nedelnik J."/>
            <person name="Repkova J."/>
        </authorList>
    </citation>
    <scope>NUCLEOTIDE SEQUENCE [LARGE SCALE GENOMIC DNA]</scope>
    <source>
        <strain evidence="3">cv. 10/8</strain>
        <tissue evidence="2">Leaf</tissue>
    </source>
</reference>
<dbReference type="Gene3D" id="2.40.70.10">
    <property type="entry name" value="Acid Proteases"/>
    <property type="match status" value="1"/>
</dbReference>
<dbReference type="CDD" id="cd00303">
    <property type="entry name" value="retropepsin_like"/>
    <property type="match status" value="1"/>
</dbReference>
<proteinExistence type="predicted"/>
<organism evidence="2 3">
    <name type="scientific">Trifolium medium</name>
    <dbReference type="NCBI Taxonomy" id="97028"/>
    <lineage>
        <taxon>Eukaryota</taxon>
        <taxon>Viridiplantae</taxon>
        <taxon>Streptophyta</taxon>
        <taxon>Embryophyta</taxon>
        <taxon>Tracheophyta</taxon>
        <taxon>Spermatophyta</taxon>
        <taxon>Magnoliopsida</taxon>
        <taxon>eudicotyledons</taxon>
        <taxon>Gunneridae</taxon>
        <taxon>Pentapetalae</taxon>
        <taxon>rosids</taxon>
        <taxon>fabids</taxon>
        <taxon>Fabales</taxon>
        <taxon>Fabaceae</taxon>
        <taxon>Papilionoideae</taxon>
        <taxon>50 kb inversion clade</taxon>
        <taxon>NPAAA clade</taxon>
        <taxon>Hologalegina</taxon>
        <taxon>IRL clade</taxon>
        <taxon>Trifolieae</taxon>
        <taxon>Trifolium</taxon>
    </lineage>
</organism>
<evidence type="ECO:0000313" key="3">
    <source>
        <dbReference type="Proteomes" id="UP000265520"/>
    </source>
</evidence>
<name>A0A392QE32_9FABA</name>
<evidence type="ECO:0000313" key="2">
    <source>
        <dbReference type="EMBL" id="MCI22424.1"/>
    </source>
</evidence>
<keyword evidence="1" id="KW-0812">Transmembrane</keyword>
<keyword evidence="1" id="KW-1133">Transmembrane helix</keyword>
<dbReference type="EMBL" id="LXQA010130458">
    <property type="protein sequence ID" value="MCI22424.1"/>
    <property type="molecule type" value="Genomic_DNA"/>
</dbReference>
<protein>
    <submittedName>
        <fullName evidence="2">Peptidase aspartic active site</fullName>
    </submittedName>
</protein>